<evidence type="ECO:0000259" key="7">
    <source>
        <dbReference type="Pfam" id="PF00999"/>
    </source>
</evidence>
<feature type="transmembrane region" description="Helical" evidence="6">
    <location>
        <begin position="40"/>
        <end position="57"/>
    </location>
</feature>
<evidence type="ECO:0000256" key="3">
    <source>
        <dbReference type="ARBA" id="ARBA00022989"/>
    </source>
</evidence>
<dbReference type="InterPro" id="IPR004712">
    <property type="entry name" value="Na+/H+_antiporter_fungi"/>
</dbReference>
<keyword evidence="2 6" id="KW-0812">Transmembrane</keyword>
<proteinExistence type="predicted"/>
<dbReference type="PANTHER" id="PTHR31382:SF1">
    <property type="entry name" value="SODIUM ION_PROTON EXCHANGER (EUROFUNG)"/>
    <property type="match status" value="1"/>
</dbReference>
<dbReference type="Pfam" id="PF00999">
    <property type="entry name" value="Na_H_Exchanger"/>
    <property type="match status" value="1"/>
</dbReference>
<dbReference type="Gene3D" id="1.20.1530.20">
    <property type="match status" value="1"/>
</dbReference>
<comment type="subcellular location">
    <subcellularLocation>
        <location evidence="1">Membrane</location>
        <topology evidence="1">Multi-pass membrane protein</topology>
    </subcellularLocation>
</comment>
<dbReference type="GO" id="GO:0015385">
    <property type="term" value="F:sodium:proton antiporter activity"/>
    <property type="evidence" value="ECO:0007669"/>
    <property type="project" value="InterPro"/>
</dbReference>
<feature type="region of interest" description="Disordered" evidence="5">
    <location>
        <begin position="541"/>
        <end position="564"/>
    </location>
</feature>
<dbReference type="GO" id="GO:0042391">
    <property type="term" value="P:regulation of membrane potential"/>
    <property type="evidence" value="ECO:0007669"/>
    <property type="project" value="InterPro"/>
</dbReference>
<feature type="transmembrane region" description="Helical" evidence="6">
    <location>
        <begin position="232"/>
        <end position="253"/>
    </location>
</feature>
<evidence type="ECO:0000256" key="4">
    <source>
        <dbReference type="ARBA" id="ARBA00023136"/>
    </source>
</evidence>
<feature type="transmembrane region" description="Helical" evidence="6">
    <location>
        <begin position="273"/>
        <end position="305"/>
    </location>
</feature>
<gene>
    <name evidence="8" type="ORF">N658DRAFT_474894</name>
</gene>
<name>A0AAN6PX06_9PEZI</name>
<keyword evidence="4 6" id="KW-0472">Membrane</keyword>
<protein>
    <recommendedName>
        <fullName evidence="7">Cation/H+ exchanger transmembrane domain-containing protein</fullName>
    </recommendedName>
</protein>
<dbReference type="InterPro" id="IPR006153">
    <property type="entry name" value="Cation/H_exchanger_TM"/>
</dbReference>
<feature type="compositionally biased region" description="Polar residues" evidence="5">
    <location>
        <begin position="546"/>
        <end position="557"/>
    </location>
</feature>
<dbReference type="InterPro" id="IPR038770">
    <property type="entry name" value="Na+/solute_symporter_sf"/>
</dbReference>
<evidence type="ECO:0000256" key="1">
    <source>
        <dbReference type="ARBA" id="ARBA00004141"/>
    </source>
</evidence>
<keyword evidence="3 6" id="KW-1133">Transmembrane helix</keyword>
<evidence type="ECO:0000313" key="9">
    <source>
        <dbReference type="Proteomes" id="UP001305647"/>
    </source>
</evidence>
<dbReference type="GO" id="GO:0005886">
    <property type="term" value="C:plasma membrane"/>
    <property type="evidence" value="ECO:0007669"/>
    <property type="project" value="InterPro"/>
</dbReference>
<feature type="transmembrane region" description="Helical" evidence="6">
    <location>
        <begin position="360"/>
        <end position="378"/>
    </location>
</feature>
<reference evidence="8" key="1">
    <citation type="journal article" date="2023" name="Mol. Phylogenet. Evol.">
        <title>Genome-scale phylogeny and comparative genomics of the fungal order Sordariales.</title>
        <authorList>
            <person name="Hensen N."/>
            <person name="Bonometti L."/>
            <person name="Westerberg I."/>
            <person name="Brannstrom I.O."/>
            <person name="Guillou S."/>
            <person name="Cros-Aarteil S."/>
            <person name="Calhoun S."/>
            <person name="Haridas S."/>
            <person name="Kuo A."/>
            <person name="Mondo S."/>
            <person name="Pangilinan J."/>
            <person name="Riley R."/>
            <person name="LaButti K."/>
            <person name="Andreopoulos B."/>
            <person name="Lipzen A."/>
            <person name="Chen C."/>
            <person name="Yan M."/>
            <person name="Daum C."/>
            <person name="Ng V."/>
            <person name="Clum A."/>
            <person name="Steindorff A."/>
            <person name="Ohm R.A."/>
            <person name="Martin F."/>
            <person name="Silar P."/>
            <person name="Natvig D.O."/>
            <person name="Lalanne C."/>
            <person name="Gautier V."/>
            <person name="Ament-Velasquez S.L."/>
            <person name="Kruys A."/>
            <person name="Hutchinson M.I."/>
            <person name="Powell A.J."/>
            <person name="Barry K."/>
            <person name="Miller A.N."/>
            <person name="Grigoriev I.V."/>
            <person name="Debuchy R."/>
            <person name="Gladieux P."/>
            <person name="Hiltunen Thoren M."/>
            <person name="Johannesson H."/>
        </authorList>
    </citation>
    <scope>NUCLEOTIDE SEQUENCE</scope>
    <source>
        <strain evidence="8">CBS 757.83</strain>
    </source>
</reference>
<evidence type="ECO:0000313" key="8">
    <source>
        <dbReference type="EMBL" id="KAK4099510.1"/>
    </source>
</evidence>
<comment type="caution">
    <text evidence="8">The sequence shown here is derived from an EMBL/GenBank/DDBJ whole genome shotgun (WGS) entry which is preliminary data.</text>
</comment>
<dbReference type="GO" id="GO:0120029">
    <property type="term" value="P:proton export across plasma membrane"/>
    <property type="evidence" value="ECO:0007669"/>
    <property type="project" value="InterPro"/>
</dbReference>
<evidence type="ECO:0000256" key="6">
    <source>
        <dbReference type="SAM" id="Phobius"/>
    </source>
</evidence>
<reference evidence="8" key="2">
    <citation type="submission" date="2023-05" db="EMBL/GenBank/DDBJ databases">
        <authorList>
            <consortium name="Lawrence Berkeley National Laboratory"/>
            <person name="Steindorff A."/>
            <person name="Hensen N."/>
            <person name="Bonometti L."/>
            <person name="Westerberg I."/>
            <person name="Brannstrom I.O."/>
            <person name="Guillou S."/>
            <person name="Cros-Aarteil S."/>
            <person name="Calhoun S."/>
            <person name="Haridas S."/>
            <person name="Kuo A."/>
            <person name="Mondo S."/>
            <person name="Pangilinan J."/>
            <person name="Riley R."/>
            <person name="Labutti K."/>
            <person name="Andreopoulos B."/>
            <person name="Lipzen A."/>
            <person name="Chen C."/>
            <person name="Yanf M."/>
            <person name="Daum C."/>
            <person name="Ng V."/>
            <person name="Clum A."/>
            <person name="Ohm R."/>
            <person name="Martin F."/>
            <person name="Silar P."/>
            <person name="Natvig D."/>
            <person name="Lalanne C."/>
            <person name="Gautier V."/>
            <person name="Ament-Velasquez S.L."/>
            <person name="Kruys A."/>
            <person name="Hutchinson M.I."/>
            <person name="Powell A.J."/>
            <person name="Barry K."/>
            <person name="Miller A.N."/>
            <person name="Grigoriev I.V."/>
            <person name="Debuchy R."/>
            <person name="Gladieux P."/>
            <person name="Thoren M.H."/>
            <person name="Johannesson H."/>
        </authorList>
    </citation>
    <scope>NUCLEOTIDE SEQUENCE</scope>
    <source>
        <strain evidence="8">CBS 757.83</strain>
    </source>
</reference>
<dbReference type="AlphaFoldDB" id="A0AAN6PX06"/>
<feature type="domain" description="Cation/H+ exchanger transmembrane" evidence="7">
    <location>
        <begin position="22"/>
        <end position="465"/>
    </location>
</feature>
<feature type="transmembrane region" description="Helical" evidence="6">
    <location>
        <begin position="6"/>
        <end position="28"/>
    </location>
</feature>
<dbReference type="EMBL" id="MU863648">
    <property type="protein sequence ID" value="KAK4099510.1"/>
    <property type="molecule type" value="Genomic_DNA"/>
</dbReference>
<feature type="transmembrane region" description="Helical" evidence="6">
    <location>
        <begin position="449"/>
        <end position="475"/>
    </location>
</feature>
<dbReference type="Proteomes" id="UP001305647">
    <property type="component" value="Unassembled WGS sequence"/>
</dbReference>
<accession>A0AAN6PX06</accession>
<dbReference type="PANTHER" id="PTHR31382">
    <property type="entry name" value="NA(+)/H(+) ANTIPORTER"/>
    <property type="match status" value="1"/>
</dbReference>
<feature type="transmembrane region" description="Helical" evidence="6">
    <location>
        <begin position="399"/>
        <end position="418"/>
    </location>
</feature>
<feature type="transmembrane region" description="Helical" evidence="6">
    <location>
        <begin position="194"/>
        <end position="211"/>
    </location>
</feature>
<evidence type="ECO:0000256" key="5">
    <source>
        <dbReference type="SAM" id="MobiDB-lite"/>
    </source>
</evidence>
<dbReference type="GO" id="GO:0036376">
    <property type="term" value="P:sodium ion export across plasma membrane"/>
    <property type="evidence" value="ECO:0007669"/>
    <property type="project" value="InterPro"/>
</dbReference>
<evidence type="ECO:0000256" key="2">
    <source>
        <dbReference type="ARBA" id="ARBA00022692"/>
    </source>
</evidence>
<keyword evidence="9" id="KW-1185">Reference proteome</keyword>
<sequence length="564" mass="62298">MPNVHTSNFNVACAVFGIFATLFALVSYLIKERLFISESLIALVVGVIAGPHVGGFIEPSAWVRGGAAEVRRTTLDFTRIVLSIQVMLAGVQLPAKFTKHARRPLGAVLGPGMVGMWVTSSLLIWAICVPTQSQQLEGRGGGRMPFLHAMAIGACVTPTDPVLAVTVIKGRWADLHVPNRLSQLISAESGANDGLGYPFLFLVLYLIKYVGGNGQFAGSGSGGAGEAMKMFFGENVGFVVLLSVAWGIVVGYLARKALTYSHMLGYIDRESLFAFSVILSVLIVGTCGMVGSDDILACFVAGNVLSWDDWLRKHTVKDSFEPTIDVLLNWAIFIWLGAVCPWRSFAPSATGVDRTSAPLSLWRLACLVISILTLRRIPSIFALHKLGLLRPNVGSLREAFFMGYFGPIGVSAIFYLHIGLEYLQTEIRDIDARVRDDATDLYYLMEVCVWFTVVSSVIVFGLSIFAYSIVVYAVYHVHPRKRVQEHPYRIGHFIRHLADTLEHNRRIKMLADEEKALKEEWLLHHKWPGRVEPMFRRTRVEDGDSDQTGLESSQTSRRVAVHDG</sequence>
<organism evidence="8 9">
    <name type="scientific">Parathielavia hyrcaniae</name>
    <dbReference type="NCBI Taxonomy" id="113614"/>
    <lineage>
        <taxon>Eukaryota</taxon>
        <taxon>Fungi</taxon>
        <taxon>Dikarya</taxon>
        <taxon>Ascomycota</taxon>
        <taxon>Pezizomycotina</taxon>
        <taxon>Sordariomycetes</taxon>
        <taxon>Sordariomycetidae</taxon>
        <taxon>Sordariales</taxon>
        <taxon>Chaetomiaceae</taxon>
        <taxon>Parathielavia</taxon>
    </lineage>
</organism>
<feature type="transmembrane region" description="Helical" evidence="6">
    <location>
        <begin position="326"/>
        <end position="345"/>
    </location>
</feature>
<feature type="transmembrane region" description="Helical" evidence="6">
    <location>
        <begin position="107"/>
        <end position="127"/>
    </location>
</feature>